<evidence type="ECO:0000256" key="1">
    <source>
        <dbReference type="SAM" id="Phobius"/>
    </source>
</evidence>
<sequence length="92" mass="10044">MDFPHITLPVSLVVMLVATCVFLMVFLGDTEDVPLNLPPIVVVLAFFASLMVAVVAAGFLLWEIISTNTFFPGVPALIFALLCIFVGFRWGK</sequence>
<keyword evidence="1" id="KW-0812">Transmembrane</keyword>
<accession>A0A1F6DBZ8</accession>
<feature type="transmembrane region" description="Helical" evidence="1">
    <location>
        <begin position="40"/>
        <end position="64"/>
    </location>
</feature>
<name>A0A1F6DBZ8_9BACT</name>
<evidence type="ECO:0000313" key="3">
    <source>
        <dbReference type="Proteomes" id="UP000178794"/>
    </source>
</evidence>
<keyword evidence="1" id="KW-1133">Transmembrane helix</keyword>
<dbReference type="EMBL" id="MFLF01000021">
    <property type="protein sequence ID" value="OGG58968.1"/>
    <property type="molecule type" value="Genomic_DNA"/>
</dbReference>
<feature type="transmembrane region" description="Helical" evidence="1">
    <location>
        <begin position="6"/>
        <end position="28"/>
    </location>
</feature>
<feature type="transmembrane region" description="Helical" evidence="1">
    <location>
        <begin position="70"/>
        <end position="88"/>
    </location>
</feature>
<protein>
    <submittedName>
        <fullName evidence="2">Uncharacterized protein</fullName>
    </submittedName>
</protein>
<keyword evidence="1" id="KW-0472">Membrane</keyword>
<reference evidence="2 3" key="1">
    <citation type="journal article" date="2016" name="Nat. Commun.">
        <title>Thousands of microbial genomes shed light on interconnected biogeochemical processes in an aquifer system.</title>
        <authorList>
            <person name="Anantharaman K."/>
            <person name="Brown C.T."/>
            <person name="Hug L.A."/>
            <person name="Sharon I."/>
            <person name="Castelle C.J."/>
            <person name="Probst A.J."/>
            <person name="Thomas B.C."/>
            <person name="Singh A."/>
            <person name="Wilkins M.J."/>
            <person name="Karaoz U."/>
            <person name="Brodie E.L."/>
            <person name="Williams K.H."/>
            <person name="Hubbard S.S."/>
            <person name="Banfield J.F."/>
        </authorList>
    </citation>
    <scope>NUCLEOTIDE SEQUENCE [LARGE SCALE GENOMIC DNA]</scope>
</reference>
<dbReference type="STRING" id="1798492.A3C89_03725"/>
<evidence type="ECO:0000313" key="2">
    <source>
        <dbReference type="EMBL" id="OGG58968.1"/>
    </source>
</evidence>
<dbReference type="AlphaFoldDB" id="A0A1F6DBZ8"/>
<proteinExistence type="predicted"/>
<gene>
    <name evidence="2" type="ORF">A3C89_03725</name>
</gene>
<comment type="caution">
    <text evidence="2">The sequence shown here is derived from an EMBL/GenBank/DDBJ whole genome shotgun (WGS) entry which is preliminary data.</text>
</comment>
<organism evidence="2 3">
    <name type="scientific">Candidatus Kaiserbacteria bacterium RIFCSPHIGHO2_02_FULL_50_50</name>
    <dbReference type="NCBI Taxonomy" id="1798492"/>
    <lineage>
        <taxon>Bacteria</taxon>
        <taxon>Candidatus Kaiseribacteriota</taxon>
    </lineage>
</organism>
<dbReference type="Proteomes" id="UP000178794">
    <property type="component" value="Unassembled WGS sequence"/>
</dbReference>